<dbReference type="RefSeq" id="WP_158016438.1">
    <property type="nucleotide sequence ID" value="NZ_LTDM01000014.1"/>
</dbReference>
<evidence type="ECO:0000313" key="1">
    <source>
        <dbReference type="EMBL" id="OLS02907.1"/>
    </source>
</evidence>
<dbReference type="EMBL" id="LTDM01000014">
    <property type="protein sequence ID" value="OLS02907.1"/>
    <property type="molecule type" value="Genomic_DNA"/>
</dbReference>
<name>A0A1U7M6H5_TISCR</name>
<proteinExistence type="predicted"/>
<keyword evidence="2" id="KW-1185">Reference proteome</keyword>
<protein>
    <submittedName>
        <fullName evidence="1">Uncharacterized protein</fullName>
    </submittedName>
</protein>
<accession>A0A1U7M6H5</accession>
<gene>
    <name evidence="1" type="ORF">TICRE_10610</name>
</gene>
<sequence>MQDKQVIIAVKRTIRKFRFKDNISAIAQRELEIVLRNIKRNEKEPTPTKEIGS</sequence>
<dbReference type="AlphaFoldDB" id="A0A1U7M6H5"/>
<dbReference type="Proteomes" id="UP000186112">
    <property type="component" value="Unassembled WGS sequence"/>
</dbReference>
<comment type="caution">
    <text evidence="1">The sequence shown here is derived from an EMBL/GenBank/DDBJ whole genome shotgun (WGS) entry which is preliminary data.</text>
</comment>
<reference evidence="1 2" key="1">
    <citation type="submission" date="2016-02" db="EMBL/GenBank/DDBJ databases">
        <title>Genome sequence of Tissierella creatinophila DSM 6911.</title>
        <authorList>
            <person name="Poehlein A."/>
            <person name="Daniel R."/>
        </authorList>
    </citation>
    <scope>NUCLEOTIDE SEQUENCE [LARGE SCALE GENOMIC DNA]</scope>
    <source>
        <strain evidence="1 2">DSM 6911</strain>
    </source>
</reference>
<evidence type="ECO:0000313" key="2">
    <source>
        <dbReference type="Proteomes" id="UP000186112"/>
    </source>
</evidence>
<organism evidence="1 2">
    <name type="scientific">Tissierella creatinophila DSM 6911</name>
    <dbReference type="NCBI Taxonomy" id="1123403"/>
    <lineage>
        <taxon>Bacteria</taxon>
        <taxon>Bacillati</taxon>
        <taxon>Bacillota</taxon>
        <taxon>Tissierellia</taxon>
        <taxon>Tissierellales</taxon>
        <taxon>Tissierellaceae</taxon>
        <taxon>Tissierella</taxon>
    </lineage>
</organism>